<dbReference type="InterPro" id="IPR011055">
    <property type="entry name" value="Dup_hybrid_motif"/>
</dbReference>
<proteinExistence type="predicted"/>
<dbReference type="InterPro" id="IPR016047">
    <property type="entry name" value="M23ase_b-sheet_dom"/>
</dbReference>
<evidence type="ECO:0000259" key="3">
    <source>
        <dbReference type="Pfam" id="PF01551"/>
    </source>
</evidence>
<dbReference type="Gene3D" id="2.70.70.10">
    <property type="entry name" value="Glucose Permease (Domain IIA)"/>
    <property type="match status" value="1"/>
</dbReference>
<gene>
    <name evidence="4" type="ORF">ASZ90_007037</name>
</gene>
<comment type="caution">
    <text evidence="4">The sequence shown here is derived from an EMBL/GenBank/DDBJ whole genome shotgun (WGS) entry which is preliminary data.</text>
</comment>
<keyword evidence="2" id="KW-1133">Transmembrane helix</keyword>
<dbReference type="EMBL" id="LNQE01000917">
    <property type="protein sequence ID" value="KUG23196.1"/>
    <property type="molecule type" value="Genomic_DNA"/>
</dbReference>
<dbReference type="PANTHER" id="PTHR21666:SF289">
    <property type="entry name" value="L-ALA--D-GLU ENDOPEPTIDASE"/>
    <property type="match status" value="1"/>
</dbReference>
<name>A0A0W8FQP7_9ZZZZ</name>
<dbReference type="SUPFAM" id="SSF51261">
    <property type="entry name" value="Duplicated hybrid motif"/>
    <property type="match status" value="1"/>
</dbReference>
<dbReference type="Pfam" id="PF01551">
    <property type="entry name" value="Peptidase_M23"/>
    <property type="match status" value="1"/>
</dbReference>
<reference evidence="4" key="1">
    <citation type="journal article" date="2015" name="Proc. Natl. Acad. Sci. U.S.A.">
        <title>Networks of energetic and metabolic interactions define dynamics in microbial communities.</title>
        <authorList>
            <person name="Embree M."/>
            <person name="Liu J.K."/>
            <person name="Al-Bassam M.M."/>
            <person name="Zengler K."/>
        </authorList>
    </citation>
    <scope>NUCLEOTIDE SEQUENCE</scope>
</reference>
<dbReference type="GO" id="GO:0004222">
    <property type="term" value="F:metalloendopeptidase activity"/>
    <property type="evidence" value="ECO:0007669"/>
    <property type="project" value="TreeGrafter"/>
</dbReference>
<accession>A0A0W8FQP7</accession>
<feature type="transmembrane region" description="Helical" evidence="2">
    <location>
        <begin position="7"/>
        <end position="26"/>
    </location>
</feature>
<keyword evidence="2" id="KW-0812">Transmembrane</keyword>
<keyword evidence="1" id="KW-0732">Signal</keyword>
<keyword evidence="2" id="KW-0472">Membrane</keyword>
<protein>
    <submittedName>
        <fullName evidence="4">Membrane protein</fullName>
    </submittedName>
</protein>
<dbReference type="AlphaFoldDB" id="A0A0W8FQP7"/>
<sequence length="438" mass="48547">MKRFNLLYIKIFIAILVIVVLGWFFFGSYVELGKPAIKFAQDVTAIGRQKTLEINFSDSQSGLSRLNVEIIQDNKGQILADKIISSKGKKQEILSIVVNTADLKLHDGPATIKVSATDHSLFKNQNILSQNVKIDTIPPQINLLKTVNYINQGGTGFIAYQSSKKITDTGVYVNDYFTPGQATFIDNKASYVIYFSVPMDADKTKTRIMILARDETGNETNISFPCVIKAKKFRHDKMNLSESFLQQKMPEFQAMIPSLQGKTPLEVFTYINSQTRNENFLTIQNICKKSTPKALWEGTFLRMSNAAPMALYGDKRDYVLDRKIVGESIHNGVDLASNAQAPIEASNSGVVVFMGVLGIYGNTVIIDHGLGLFSLYAHLSVINTSVGKNVAKGEKIGNSGLSGLAGGDHLHFSILAGGQFVNPQEWWDPHWIKNNIIR</sequence>
<dbReference type="InterPro" id="IPR050570">
    <property type="entry name" value="Cell_wall_metabolism_enzyme"/>
</dbReference>
<organism evidence="4">
    <name type="scientific">hydrocarbon metagenome</name>
    <dbReference type="NCBI Taxonomy" id="938273"/>
    <lineage>
        <taxon>unclassified sequences</taxon>
        <taxon>metagenomes</taxon>
        <taxon>ecological metagenomes</taxon>
    </lineage>
</organism>
<evidence type="ECO:0000256" key="1">
    <source>
        <dbReference type="ARBA" id="ARBA00022729"/>
    </source>
</evidence>
<evidence type="ECO:0000313" key="4">
    <source>
        <dbReference type="EMBL" id="KUG23196.1"/>
    </source>
</evidence>
<dbReference type="PANTHER" id="PTHR21666">
    <property type="entry name" value="PEPTIDASE-RELATED"/>
    <property type="match status" value="1"/>
</dbReference>
<evidence type="ECO:0000256" key="2">
    <source>
        <dbReference type="SAM" id="Phobius"/>
    </source>
</evidence>
<dbReference type="CDD" id="cd12797">
    <property type="entry name" value="M23_peptidase"/>
    <property type="match status" value="1"/>
</dbReference>
<feature type="domain" description="M23ase beta-sheet core" evidence="3">
    <location>
        <begin position="329"/>
        <end position="423"/>
    </location>
</feature>